<evidence type="ECO:0000313" key="2">
    <source>
        <dbReference type="Proteomes" id="UP001589920"/>
    </source>
</evidence>
<dbReference type="Gene3D" id="3.10.180.10">
    <property type="entry name" value="2,3-Dihydroxybiphenyl 1,2-Dioxygenase, domain 1"/>
    <property type="match status" value="1"/>
</dbReference>
<dbReference type="EMBL" id="JBHMQU010000028">
    <property type="protein sequence ID" value="MFC0811953.1"/>
    <property type="molecule type" value="Genomic_DNA"/>
</dbReference>
<sequence length="150" mass="15892">MPALVPELSVSDFPAALAFDLRLGWTVVHDRPGDEFALLRLGEGPEAAEAMLDGLRTGRNFDADLTAAERPFGRGLNLEISVPALAPLLAPLGDHPLALPVEEKWYWAGAVETGVRQSIVADPDGYLLRFSEPLGTRPCAGRAAGGGHAL</sequence>
<gene>
    <name evidence="1" type="ORF">ACFHYO_07475</name>
</gene>
<evidence type="ECO:0000313" key="1">
    <source>
        <dbReference type="EMBL" id="MFC0811953.1"/>
    </source>
</evidence>
<organism evidence="1 2">
    <name type="scientific">Paracoccus panacisoli</name>
    <dbReference type="NCBI Taxonomy" id="1510163"/>
    <lineage>
        <taxon>Bacteria</taxon>
        <taxon>Pseudomonadati</taxon>
        <taxon>Pseudomonadota</taxon>
        <taxon>Alphaproteobacteria</taxon>
        <taxon>Rhodobacterales</taxon>
        <taxon>Paracoccaceae</taxon>
        <taxon>Paracoccus</taxon>
    </lineage>
</organism>
<accession>A0ABV6T7E0</accession>
<comment type="caution">
    <text evidence="1">The sequence shown here is derived from an EMBL/GenBank/DDBJ whole genome shotgun (WGS) entry which is preliminary data.</text>
</comment>
<dbReference type="SUPFAM" id="SSF54593">
    <property type="entry name" value="Glyoxalase/Bleomycin resistance protein/Dihydroxybiphenyl dioxygenase"/>
    <property type="match status" value="1"/>
</dbReference>
<keyword evidence="2" id="KW-1185">Reference proteome</keyword>
<reference evidence="1 2" key="1">
    <citation type="submission" date="2024-09" db="EMBL/GenBank/DDBJ databases">
        <authorList>
            <person name="Sun Q."/>
            <person name="Mori K."/>
        </authorList>
    </citation>
    <scope>NUCLEOTIDE SEQUENCE [LARGE SCALE GENOMIC DNA]</scope>
    <source>
        <strain evidence="1 2">KCTC 42086</strain>
    </source>
</reference>
<dbReference type="InterPro" id="IPR029068">
    <property type="entry name" value="Glyas_Bleomycin-R_OHBP_Dase"/>
</dbReference>
<dbReference type="RefSeq" id="WP_394319468.1">
    <property type="nucleotide sequence ID" value="NZ_JBHMQU010000028.1"/>
</dbReference>
<proteinExistence type="predicted"/>
<protein>
    <submittedName>
        <fullName evidence="1">VOC family protein</fullName>
    </submittedName>
</protein>
<dbReference type="Proteomes" id="UP001589920">
    <property type="component" value="Unassembled WGS sequence"/>
</dbReference>
<name>A0ABV6T7E0_9RHOB</name>